<organism evidence="1 2">
    <name type="scientific">candidate division WWE3 bacterium RBG_19FT_COMBO_34_6</name>
    <dbReference type="NCBI Taxonomy" id="1802612"/>
    <lineage>
        <taxon>Bacteria</taxon>
        <taxon>Katanobacteria</taxon>
    </lineage>
</organism>
<gene>
    <name evidence="1" type="ORF">A2V49_03240</name>
</gene>
<dbReference type="AlphaFoldDB" id="A0A1F4UKC6"/>
<evidence type="ECO:0000313" key="2">
    <source>
        <dbReference type="Proteomes" id="UP000178615"/>
    </source>
</evidence>
<comment type="caution">
    <text evidence="1">The sequence shown here is derived from an EMBL/GenBank/DDBJ whole genome shotgun (WGS) entry which is preliminary data.</text>
</comment>
<proteinExistence type="predicted"/>
<sequence>MDFILAGKIIQKTREKIFDARLWERWLVELQGMDKDNFISFDDYKTKVLEYSRIKNRTQEEKEIELEETRNKAREAIKRLDPLKNFGKEVKK</sequence>
<dbReference type="EMBL" id="MEUV01000038">
    <property type="protein sequence ID" value="OGC45414.1"/>
    <property type="molecule type" value="Genomic_DNA"/>
</dbReference>
<evidence type="ECO:0000313" key="1">
    <source>
        <dbReference type="EMBL" id="OGC45414.1"/>
    </source>
</evidence>
<dbReference type="Proteomes" id="UP000178615">
    <property type="component" value="Unassembled WGS sequence"/>
</dbReference>
<protein>
    <submittedName>
        <fullName evidence="1">Uncharacterized protein</fullName>
    </submittedName>
</protein>
<accession>A0A1F4UKC6</accession>
<name>A0A1F4UKC6_UNCKA</name>
<reference evidence="1 2" key="1">
    <citation type="journal article" date="2016" name="Nat. Commun.">
        <title>Thousands of microbial genomes shed light on interconnected biogeochemical processes in an aquifer system.</title>
        <authorList>
            <person name="Anantharaman K."/>
            <person name="Brown C.T."/>
            <person name="Hug L.A."/>
            <person name="Sharon I."/>
            <person name="Castelle C.J."/>
            <person name="Probst A.J."/>
            <person name="Thomas B.C."/>
            <person name="Singh A."/>
            <person name="Wilkins M.J."/>
            <person name="Karaoz U."/>
            <person name="Brodie E.L."/>
            <person name="Williams K.H."/>
            <person name="Hubbard S.S."/>
            <person name="Banfield J.F."/>
        </authorList>
    </citation>
    <scope>NUCLEOTIDE SEQUENCE [LARGE SCALE GENOMIC DNA]</scope>
</reference>